<evidence type="ECO:0000256" key="8">
    <source>
        <dbReference type="ARBA" id="ARBA00023242"/>
    </source>
</evidence>
<dbReference type="PANTHER" id="PTHR11820:SF7">
    <property type="entry name" value="ACYLPYRUVASE FAHD1, MITOCHONDRIAL"/>
    <property type="match status" value="1"/>
</dbReference>
<keyword evidence="6" id="KW-0843">Virulence</keyword>
<accession>A0A8H7B7A0</accession>
<dbReference type="Pfam" id="PF04082">
    <property type="entry name" value="Fungal_trans"/>
    <property type="match status" value="1"/>
</dbReference>
<dbReference type="SUPFAM" id="SSF53474">
    <property type="entry name" value="alpha/beta-Hydrolases"/>
    <property type="match status" value="1"/>
</dbReference>
<dbReference type="FunFam" id="3.90.850.10:FF:000002">
    <property type="entry name" value="2-hydroxyhepta-2,4-diene-1,7-dioate isomerase"/>
    <property type="match status" value="1"/>
</dbReference>
<dbReference type="GO" id="GO:0006107">
    <property type="term" value="P:oxaloacetate metabolic process"/>
    <property type="evidence" value="ECO:0007669"/>
    <property type="project" value="UniProtKB-ARBA"/>
</dbReference>
<gene>
    <name evidence="12" type="ORF">GT037_004863</name>
</gene>
<dbReference type="GO" id="GO:0003677">
    <property type="term" value="F:DNA binding"/>
    <property type="evidence" value="ECO:0007669"/>
    <property type="project" value="InterPro"/>
</dbReference>
<evidence type="ECO:0000256" key="10">
    <source>
        <dbReference type="SAM" id="MobiDB-lite"/>
    </source>
</evidence>
<dbReference type="EMBL" id="JAAABM010000006">
    <property type="protein sequence ID" value="KAF7676651.1"/>
    <property type="molecule type" value="Genomic_DNA"/>
</dbReference>
<dbReference type="Gene3D" id="3.40.50.1820">
    <property type="entry name" value="alpha/beta hydrolase"/>
    <property type="match status" value="1"/>
</dbReference>
<evidence type="ECO:0000256" key="1">
    <source>
        <dbReference type="ARBA" id="ARBA00004275"/>
    </source>
</evidence>
<protein>
    <submittedName>
        <fullName evidence="12">Fumarylacetoacetate hydrolase-like protein</fullName>
    </submittedName>
</protein>
<dbReference type="InterPro" id="IPR036663">
    <property type="entry name" value="Fumarylacetoacetase_C_sf"/>
</dbReference>
<dbReference type="Pfam" id="PF00561">
    <property type="entry name" value="Abhydrolase_1"/>
    <property type="match status" value="1"/>
</dbReference>
<keyword evidence="7" id="KW-0576">Peroxisome</keyword>
<dbReference type="SUPFAM" id="SSF56529">
    <property type="entry name" value="FAH"/>
    <property type="match status" value="1"/>
</dbReference>
<organism evidence="12 13">
    <name type="scientific">Alternaria burnsii</name>
    <dbReference type="NCBI Taxonomy" id="1187904"/>
    <lineage>
        <taxon>Eukaryota</taxon>
        <taxon>Fungi</taxon>
        <taxon>Dikarya</taxon>
        <taxon>Ascomycota</taxon>
        <taxon>Pezizomycotina</taxon>
        <taxon>Dothideomycetes</taxon>
        <taxon>Pleosporomycetidae</taxon>
        <taxon>Pleosporales</taxon>
        <taxon>Pleosporineae</taxon>
        <taxon>Pleosporaceae</taxon>
        <taxon>Alternaria</taxon>
        <taxon>Alternaria sect. Alternaria</taxon>
    </lineage>
</organism>
<feature type="region of interest" description="Disordered" evidence="10">
    <location>
        <begin position="100"/>
        <end position="131"/>
    </location>
</feature>
<dbReference type="GO" id="GO:0008270">
    <property type="term" value="F:zinc ion binding"/>
    <property type="evidence" value="ECO:0007669"/>
    <property type="project" value="InterPro"/>
</dbReference>
<sequence length="1212" mass="132637">MTLRPASGSAEMSDEEMPPEQDEISNDEEIRTTQSSEGPVSKVAVRQGLNIHPGVSKCTELTGDTSVIDAVDANESKIEDITKKLDDLARLVQRLEVRPDQSLSQRSTINANLHTTSKSSRPPQTSTPDHEGIDISLLLNVIQVADLLETALDHEDTGDQSSTVADIRLSRQTLQDVLRSQSRHSSLHEGPPFAKTLPPGMTLRDLPLPTIENVMACLRMVQDHGTTTVPWLGETMSFGDFTLIIVQVCSPGPITDVKLIIALSGLYWMFNMCGTWASPVALEDFKDQARLCQNSLETVLSTLNFWLPTTVDAVLAMNLASVYCLQKGKIYACWTFINKAAMLGQALGLHQDSSSSGLASEERHRRFCLFWSTYCIERPTALRLGRPSTIRDEHITIPKPDQYPTLQGLTSSRQSLIHAVEMSRLHGSAYDDLFSPSALALPATHRTTRGQAIAAEWRALIASKESSMARWNEDSRGTIGELMPVEFAQHATRATDYLLLVAIYRVAFSKPSTKVSSECIAAARTSLREHTQCIALLVSYNNDPALFELWVNGGLILFAFVPFNIIFCSVIETANLADLESLETYVDALASLAKKPEYTSCAKQLEIFRALHKLALLVNMAPSDLANGNVSLTNYVSYRDTRTGRSRVGHYDFNDKTIRPLAFASGTLLSDLYQVIEVGELNIVAVGKPLPASSVKILPPFPSRDVLCVGKNYAEHAKEFNSSGFDSSDKVDTPSHPVIFTKRYTSIIADRENVYPHPEFTKTVDYEGEIGVVIGRAGFRISEADAMSHVWGYTIVNDITARERQRDHKQFYIGKSPDTFCPMGPVAVPASKLERTLRIQTHINGELRQDATTDDLIFSIPFLIKTMSEGQTLMPGDVLATGTPAGVGIGRNPPVYLKPGDTMTVSVTGLGALTNCIGNLGDNSPIASRVADVTHIQRKDPTGSVDSGLLAKVNDKLVYYKNLGSRSGPPVVFVHGLGGSSEYYRPLIHSLDIARSHQLWVYDLEGHGLSPTSPLSRLSIESFAADLNGLFEAEDISCNATIVAHSIGCLVALKFALAHPEKVGRLILLGHPFATLEATTNDAYELADSVRKLGIACDIDERINLTTSKKTRTSNPLAMAAIRMLLLGQDPEGYAKALTALGDAHDLDFSAVQATTLFVTGTEDYLSPPHLCEKFKAEMNAEASLRVLENVGHWHVFEDLAGVAEVIRDFVQ</sequence>
<dbReference type="PANTHER" id="PTHR11820">
    <property type="entry name" value="ACYLPYRUVASE"/>
    <property type="match status" value="1"/>
</dbReference>
<dbReference type="InterPro" id="IPR029058">
    <property type="entry name" value="AB_hydrolase_fold"/>
</dbReference>
<evidence type="ECO:0000313" key="13">
    <source>
        <dbReference type="Proteomes" id="UP000596902"/>
    </source>
</evidence>
<dbReference type="SMART" id="SM00906">
    <property type="entry name" value="Fungal_trans"/>
    <property type="match status" value="1"/>
</dbReference>
<keyword evidence="13" id="KW-1185">Reference proteome</keyword>
<name>A0A8H7B7A0_9PLEO</name>
<evidence type="ECO:0000256" key="6">
    <source>
        <dbReference type="ARBA" id="ARBA00023026"/>
    </source>
</evidence>
<reference evidence="12" key="2">
    <citation type="submission" date="2020-08" db="EMBL/GenBank/DDBJ databases">
        <title>Draft Genome Sequence of Cumin Blight Pathogen Alternaria burnsii.</title>
        <authorList>
            <person name="Feng Z."/>
        </authorList>
    </citation>
    <scope>NUCLEOTIDE SEQUENCE</scope>
    <source>
        <strain evidence="12">CBS107.38</strain>
    </source>
</reference>
<evidence type="ECO:0000256" key="7">
    <source>
        <dbReference type="ARBA" id="ARBA00023140"/>
    </source>
</evidence>
<feature type="compositionally biased region" description="Polar residues" evidence="10">
    <location>
        <begin position="101"/>
        <end position="127"/>
    </location>
</feature>
<evidence type="ECO:0000256" key="9">
    <source>
        <dbReference type="SAM" id="Coils"/>
    </source>
</evidence>
<evidence type="ECO:0000256" key="5">
    <source>
        <dbReference type="ARBA" id="ARBA00022723"/>
    </source>
</evidence>
<reference evidence="12" key="1">
    <citation type="submission" date="2020-01" db="EMBL/GenBank/DDBJ databases">
        <authorList>
            <person name="Feng Z.H.Z."/>
        </authorList>
    </citation>
    <scope>NUCLEOTIDE SEQUENCE</scope>
    <source>
        <strain evidence="12">CBS107.38</strain>
    </source>
</reference>
<evidence type="ECO:0000313" key="12">
    <source>
        <dbReference type="EMBL" id="KAF7676651.1"/>
    </source>
</evidence>
<evidence type="ECO:0000256" key="3">
    <source>
        <dbReference type="ARBA" id="ARBA00005668"/>
    </source>
</evidence>
<comment type="similarity">
    <text evidence="4">Belongs to the FAH family.</text>
</comment>
<feature type="region of interest" description="Disordered" evidence="10">
    <location>
        <begin position="1"/>
        <end position="47"/>
    </location>
</feature>
<comment type="caution">
    <text evidence="12">The sequence shown here is derived from an EMBL/GenBank/DDBJ whole genome shotgun (WGS) entry which is preliminary data.</text>
</comment>
<dbReference type="CDD" id="cd12148">
    <property type="entry name" value="fungal_TF_MHR"/>
    <property type="match status" value="1"/>
</dbReference>
<dbReference type="PRINTS" id="PR00111">
    <property type="entry name" value="ABHYDROLASE"/>
</dbReference>
<dbReference type="RefSeq" id="XP_038786860.1">
    <property type="nucleotide sequence ID" value="XM_038929910.1"/>
</dbReference>
<dbReference type="GO" id="GO:0050163">
    <property type="term" value="F:oxaloacetate tautomerase activity"/>
    <property type="evidence" value="ECO:0007669"/>
    <property type="project" value="UniProtKB-ARBA"/>
</dbReference>
<feature type="domain" description="Xylanolytic transcriptional activator regulatory" evidence="11">
    <location>
        <begin position="333"/>
        <end position="406"/>
    </location>
</feature>
<dbReference type="InterPro" id="IPR000073">
    <property type="entry name" value="AB_hydrolase_1"/>
</dbReference>
<dbReference type="GO" id="GO:0005777">
    <property type="term" value="C:peroxisome"/>
    <property type="evidence" value="ECO:0007669"/>
    <property type="project" value="UniProtKB-SubCell"/>
</dbReference>
<dbReference type="GO" id="GO:0006351">
    <property type="term" value="P:DNA-templated transcription"/>
    <property type="evidence" value="ECO:0007669"/>
    <property type="project" value="InterPro"/>
</dbReference>
<keyword evidence="9" id="KW-0175">Coiled coil</keyword>
<dbReference type="AlphaFoldDB" id="A0A8H7B7A0"/>
<comment type="subcellular location">
    <subcellularLocation>
        <location evidence="1">Peroxisome</location>
    </subcellularLocation>
</comment>
<dbReference type="Pfam" id="PF01557">
    <property type="entry name" value="FAA_hydrolase"/>
    <property type="match status" value="1"/>
</dbReference>
<dbReference type="InterPro" id="IPR011234">
    <property type="entry name" value="Fumarylacetoacetase-like_C"/>
</dbReference>
<comment type="pathway">
    <text evidence="2">Mycotoxin biosynthesis.</text>
</comment>
<dbReference type="GeneID" id="62203088"/>
<feature type="coiled-coil region" evidence="9">
    <location>
        <begin position="71"/>
        <end position="98"/>
    </location>
</feature>
<keyword evidence="12" id="KW-0378">Hydrolase</keyword>
<dbReference type="Proteomes" id="UP000596902">
    <property type="component" value="Unassembled WGS sequence"/>
</dbReference>
<evidence type="ECO:0000259" key="11">
    <source>
        <dbReference type="SMART" id="SM00906"/>
    </source>
</evidence>
<evidence type="ECO:0000256" key="4">
    <source>
        <dbReference type="ARBA" id="ARBA00010211"/>
    </source>
</evidence>
<comment type="similarity">
    <text evidence="3">Belongs to the AB hydrolase superfamily. AKT2 hydrolase family.</text>
</comment>
<feature type="compositionally biased region" description="Acidic residues" evidence="10">
    <location>
        <begin position="12"/>
        <end position="27"/>
    </location>
</feature>
<feature type="region of interest" description="Disordered" evidence="10">
    <location>
        <begin position="180"/>
        <end position="199"/>
    </location>
</feature>
<keyword evidence="5" id="KW-0479">Metal-binding</keyword>
<keyword evidence="8" id="KW-0539">Nucleus</keyword>
<dbReference type="GO" id="GO:0018773">
    <property type="term" value="F:acetylpyruvate hydrolase activity"/>
    <property type="evidence" value="ECO:0007669"/>
    <property type="project" value="TreeGrafter"/>
</dbReference>
<evidence type="ECO:0000256" key="2">
    <source>
        <dbReference type="ARBA" id="ARBA00004685"/>
    </source>
</evidence>
<dbReference type="InterPro" id="IPR007219">
    <property type="entry name" value="XnlR_reg_dom"/>
</dbReference>
<dbReference type="Gene3D" id="3.90.850.10">
    <property type="entry name" value="Fumarylacetoacetase-like, C-terminal domain"/>
    <property type="match status" value="1"/>
</dbReference>
<proteinExistence type="inferred from homology"/>